<evidence type="ECO:0000256" key="4">
    <source>
        <dbReference type="SAM" id="Phobius"/>
    </source>
</evidence>
<evidence type="ECO:0000313" key="5">
    <source>
        <dbReference type="EMBL" id="ORA19940.1"/>
    </source>
</evidence>
<dbReference type="EMBL" id="MVHG01000005">
    <property type="protein sequence ID" value="ORA19940.1"/>
    <property type="molecule type" value="Genomic_DNA"/>
</dbReference>
<keyword evidence="4" id="KW-1133">Transmembrane helix</keyword>
<name>A0A1W9ZQ72_MYCAI</name>
<keyword evidence="2 4" id="KW-0472">Membrane</keyword>
<accession>A0A1W9ZQ72</accession>
<keyword evidence="4" id="KW-0812">Transmembrane</keyword>
<keyword evidence="6" id="KW-1185">Reference proteome</keyword>
<feature type="compositionally biased region" description="Polar residues" evidence="3">
    <location>
        <begin position="10"/>
        <end position="23"/>
    </location>
</feature>
<evidence type="ECO:0000256" key="1">
    <source>
        <dbReference type="ARBA" id="ARBA00004370"/>
    </source>
</evidence>
<proteinExistence type="predicted"/>
<dbReference type="RefSeq" id="WP_083063322.1">
    <property type="nucleotide sequence ID" value="NZ_MVHG01000005.1"/>
</dbReference>
<dbReference type="OrthoDB" id="4774723at2"/>
<dbReference type="Proteomes" id="UP000192707">
    <property type="component" value="Unassembled WGS sequence"/>
</dbReference>
<gene>
    <name evidence="5" type="ORF">BST14_04240</name>
</gene>
<dbReference type="PANTHER" id="PTHR37042">
    <property type="entry name" value="OUTER MEMBRANE PROTEIN RV1973"/>
    <property type="match status" value="1"/>
</dbReference>
<evidence type="ECO:0000313" key="6">
    <source>
        <dbReference type="Proteomes" id="UP000192707"/>
    </source>
</evidence>
<evidence type="ECO:0000256" key="3">
    <source>
        <dbReference type="SAM" id="MobiDB-lite"/>
    </source>
</evidence>
<organism evidence="5 6">
    <name type="scientific">Mycobacterium arosiense ATCC BAA-1401 = DSM 45069</name>
    <dbReference type="NCBI Taxonomy" id="1265311"/>
    <lineage>
        <taxon>Bacteria</taxon>
        <taxon>Bacillati</taxon>
        <taxon>Actinomycetota</taxon>
        <taxon>Actinomycetes</taxon>
        <taxon>Mycobacteriales</taxon>
        <taxon>Mycobacteriaceae</taxon>
        <taxon>Mycobacterium</taxon>
        <taxon>Mycobacterium avium complex (MAC)</taxon>
    </lineage>
</organism>
<comment type="subcellular location">
    <subcellularLocation>
        <location evidence="1">Membrane</location>
    </subcellularLocation>
</comment>
<dbReference type="PANTHER" id="PTHR37042:SF4">
    <property type="entry name" value="OUTER MEMBRANE PROTEIN RV1973"/>
    <property type="match status" value="1"/>
</dbReference>
<protein>
    <submittedName>
        <fullName evidence="5">Mce protein</fullName>
    </submittedName>
</protein>
<sequence>MAKHAGATQEELTNTEPSETASDPSDRVDEGSAPSLDDVTENPESSEASPGSDDAEDVKGEKVASDNASRDQVADADRGSGGDASTNKPRSPVRLAVILVLLAVVALGALAGWFGFQEAKARQAQQQREALIRVARQGALNLTTIDWQHADTDVKRILDSATGAFYDDFSHRSQPFMDVVKKAQSTSVGTVTEAGLESQSGDEAQVLVAVSVKTSNLGAAEQDPRHWRMRITVQRIGNDVKVSNVAFVP</sequence>
<dbReference type="GO" id="GO:0016020">
    <property type="term" value="C:membrane"/>
    <property type="evidence" value="ECO:0007669"/>
    <property type="project" value="UniProtKB-SubCell"/>
</dbReference>
<feature type="compositionally biased region" description="Basic and acidic residues" evidence="3">
    <location>
        <begin position="57"/>
        <end position="80"/>
    </location>
</feature>
<feature type="transmembrane region" description="Helical" evidence="4">
    <location>
        <begin position="95"/>
        <end position="116"/>
    </location>
</feature>
<evidence type="ECO:0000256" key="2">
    <source>
        <dbReference type="ARBA" id="ARBA00023136"/>
    </source>
</evidence>
<reference evidence="5 6" key="1">
    <citation type="submission" date="2016-12" db="EMBL/GenBank/DDBJ databases">
        <title>The new phylogeny of genus Mycobacterium.</title>
        <authorList>
            <person name="Tortoli E."/>
            <person name="Trovato A."/>
            <person name="Cirillo D.M."/>
        </authorList>
    </citation>
    <scope>NUCLEOTIDE SEQUENCE [LARGE SCALE GENOMIC DNA]</scope>
    <source>
        <strain evidence="5 6">DSM 45069</strain>
    </source>
</reference>
<comment type="caution">
    <text evidence="5">The sequence shown here is derived from an EMBL/GenBank/DDBJ whole genome shotgun (WGS) entry which is preliminary data.</text>
</comment>
<feature type="region of interest" description="Disordered" evidence="3">
    <location>
        <begin position="1"/>
        <end position="89"/>
    </location>
</feature>
<dbReference type="AlphaFoldDB" id="A0A1W9ZQ72"/>